<feature type="compositionally biased region" description="Basic and acidic residues" evidence="1">
    <location>
        <begin position="95"/>
        <end position="122"/>
    </location>
</feature>
<evidence type="ECO:0000313" key="2">
    <source>
        <dbReference type="EMBL" id="KJR81831.1"/>
    </source>
</evidence>
<dbReference type="VEuPathDB" id="FungiDB:SPSK_00902"/>
<dbReference type="AlphaFoldDB" id="A0A0F2M102"/>
<dbReference type="Proteomes" id="UP000033710">
    <property type="component" value="Unassembled WGS sequence"/>
</dbReference>
<feature type="region of interest" description="Disordered" evidence="1">
    <location>
        <begin position="1"/>
        <end position="194"/>
    </location>
</feature>
<reference evidence="2 3" key="2">
    <citation type="journal article" date="2015" name="Eukaryot. Cell">
        <title>Asexual propagation of a virulent clone complex in a human and feline outbreak of sporotrichosis.</title>
        <authorList>
            <person name="Teixeira Mde M."/>
            <person name="Rodrigues A.M."/>
            <person name="Tsui C.K."/>
            <person name="de Almeida L.G."/>
            <person name="Van Diepeningen A.D."/>
            <person name="van den Ende B.G."/>
            <person name="Fernandes G.F."/>
            <person name="Kano R."/>
            <person name="Hamelin R.C."/>
            <person name="Lopes-Bezerra L.M."/>
            <person name="Vasconcelos A.T."/>
            <person name="de Hoog S."/>
            <person name="de Camargo Z.P."/>
            <person name="Felipe M.S."/>
        </authorList>
    </citation>
    <scope>NUCLEOTIDE SEQUENCE [LARGE SCALE GENOMIC DNA]</scope>
    <source>
        <strain evidence="2 3">1099-18</strain>
    </source>
</reference>
<protein>
    <submittedName>
        <fullName evidence="2">Uncharacterized protein</fullName>
    </submittedName>
</protein>
<evidence type="ECO:0000313" key="3">
    <source>
        <dbReference type="Proteomes" id="UP000033710"/>
    </source>
</evidence>
<name>A0A0F2M102_SPOSC</name>
<feature type="compositionally biased region" description="Basic and acidic residues" evidence="1">
    <location>
        <begin position="35"/>
        <end position="55"/>
    </location>
</feature>
<dbReference type="GeneID" id="27663122"/>
<dbReference type="KEGG" id="ssck:SPSK_00902"/>
<feature type="compositionally biased region" description="Basic residues" evidence="1">
    <location>
        <begin position="56"/>
        <end position="65"/>
    </location>
</feature>
<proteinExistence type="predicted"/>
<evidence type="ECO:0000256" key="1">
    <source>
        <dbReference type="SAM" id="MobiDB-lite"/>
    </source>
</evidence>
<sequence>MGRSVGAETKGQTPGQGGTGNTAQKLGWTQTTPRWTRDGSAELDKQKSWETEERKSSRRRRRGGTRRATGGDEREVGWGSEPGTENGRDATVGARGREKCARVRECETEARRKERENGETRKKVGTWITVDRTGKQGAGGRGAGWRREKVRSKVCAGAQVQGRSKGRRERARTGANGQARTTNRKERVGQERPP</sequence>
<reference evidence="2 3" key="1">
    <citation type="journal article" date="2014" name="BMC Genomics">
        <title>Comparative genomics of the major fungal agents of human and animal Sporotrichosis: Sporothrix schenckii and Sporothrix brasiliensis.</title>
        <authorList>
            <person name="Teixeira M.M."/>
            <person name="de Almeida L.G."/>
            <person name="Kubitschek-Barreira P."/>
            <person name="Alves F.L."/>
            <person name="Kioshima E.S."/>
            <person name="Abadio A.K."/>
            <person name="Fernandes L."/>
            <person name="Derengowski L.S."/>
            <person name="Ferreira K.S."/>
            <person name="Souza R.C."/>
            <person name="Ruiz J.C."/>
            <person name="de Andrade N.C."/>
            <person name="Paes H.C."/>
            <person name="Nicola A.M."/>
            <person name="Albuquerque P."/>
            <person name="Gerber A.L."/>
            <person name="Martins V.P."/>
            <person name="Peconick L.D."/>
            <person name="Neto A.V."/>
            <person name="Chaucanez C.B."/>
            <person name="Silva P.A."/>
            <person name="Cunha O.L."/>
            <person name="de Oliveira F.F."/>
            <person name="dos Santos T.C."/>
            <person name="Barros A.L."/>
            <person name="Soares M.A."/>
            <person name="de Oliveira L.M."/>
            <person name="Marini M.M."/>
            <person name="Villalobos-Duno H."/>
            <person name="Cunha M.M."/>
            <person name="de Hoog S."/>
            <person name="da Silveira J.F."/>
            <person name="Henrissat B."/>
            <person name="Nino-Vega G.A."/>
            <person name="Cisalpino P.S."/>
            <person name="Mora-Montes H.M."/>
            <person name="Almeida S.R."/>
            <person name="Stajich J.E."/>
            <person name="Lopes-Bezerra L.M."/>
            <person name="Vasconcelos A.T."/>
            <person name="Felipe M.S."/>
        </authorList>
    </citation>
    <scope>NUCLEOTIDE SEQUENCE [LARGE SCALE GENOMIC DNA]</scope>
    <source>
        <strain evidence="2 3">1099-18</strain>
    </source>
</reference>
<dbReference type="EMBL" id="AXCR01000011">
    <property type="protein sequence ID" value="KJR81831.1"/>
    <property type="molecule type" value="Genomic_DNA"/>
</dbReference>
<dbReference type="RefSeq" id="XP_016584507.1">
    <property type="nucleotide sequence ID" value="XM_016727845.1"/>
</dbReference>
<gene>
    <name evidence="2" type="ORF">SPSK_00902</name>
</gene>
<feature type="compositionally biased region" description="Basic and acidic residues" evidence="1">
    <location>
        <begin position="183"/>
        <end position="194"/>
    </location>
</feature>
<organism evidence="2 3">
    <name type="scientific">Sporothrix schenckii 1099-18</name>
    <dbReference type="NCBI Taxonomy" id="1397361"/>
    <lineage>
        <taxon>Eukaryota</taxon>
        <taxon>Fungi</taxon>
        <taxon>Dikarya</taxon>
        <taxon>Ascomycota</taxon>
        <taxon>Pezizomycotina</taxon>
        <taxon>Sordariomycetes</taxon>
        <taxon>Sordariomycetidae</taxon>
        <taxon>Ophiostomatales</taxon>
        <taxon>Ophiostomataceae</taxon>
        <taxon>Sporothrix</taxon>
    </lineage>
</organism>
<comment type="caution">
    <text evidence="2">The sequence shown here is derived from an EMBL/GenBank/DDBJ whole genome shotgun (WGS) entry which is preliminary data.</text>
</comment>
<accession>A0A0F2M102</accession>